<proteinExistence type="predicted"/>
<organism evidence="1 2">
    <name type="scientific">Dipteronia dyeriana</name>
    <dbReference type="NCBI Taxonomy" id="168575"/>
    <lineage>
        <taxon>Eukaryota</taxon>
        <taxon>Viridiplantae</taxon>
        <taxon>Streptophyta</taxon>
        <taxon>Embryophyta</taxon>
        <taxon>Tracheophyta</taxon>
        <taxon>Spermatophyta</taxon>
        <taxon>Magnoliopsida</taxon>
        <taxon>eudicotyledons</taxon>
        <taxon>Gunneridae</taxon>
        <taxon>Pentapetalae</taxon>
        <taxon>rosids</taxon>
        <taxon>malvids</taxon>
        <taxon>Sapindales</taxon>
        <taxon>Sapindaceae</taxon>
        <taxon>Hippocastanoideae</taxon>
        <taxon>Acereae</taxon>
        <taxon>Dipteronia</taxon>
    </lineage>
</organism>
<name>A0AAD9XIV9_9ROSI</name>
<dbReference type="Proteomes" id="UP001280121">
    <property type="component" value="Unassembled WGS sequence"/>
</dbReference>
<evidence type="ECO:0000313" key="2">
    <source>
        <dbReference type="Proteomes" id="UP001280121"/>
    </source>
</evidence>
<comment type="caution">
    <text evidence="1">The sequence shown here is derived from an EMBL/GenBank/DDBJ whole genome shotgun (WGS) entry which is preliminary data.</text>
</comment>
<protein>
    <submittedName>
        <fullName evidence="1">Uncharacterized protein</fullName>
    </submittedName>
</protein>
<sequence>MCAPSMYKIKKGKMGSKNCLIAWVILLLVYVLLLTSQVAARELDPLSGQKSGHFRELSLVCGRLPPRSPSACVPPGS</sequence>
<evidence type="ECO:0000313" key="1">
    <source>
        <dbReference type="EMBL" id="KAK2660259.1"/>
    </source>
</evidence>
<accession>A0AAD9XIV9</accession>
<keyword evidence="2" id="KW-1185">Reference proteome</keyword>
<dbReference type="AlphaFoldDB" id="A0AAD9XIV9"/>
<dbReference type="EMBL" id="JANJYI010000002">
    <property type="protein sequence ID" value="KAK2660259.1"/>
    <property type="molecule type" value="Genomic_DNA"/>
</dbReference>
<gene>
    <name evidence="1" type="ORF">Ddye_006792</name>
</gene>
<reference evidence="1" key="1">
    <citation type="journal article" date="2023" name="Plant J.">
        <title>Genome sequences and population genomics provide insights into the demographic history, inbreeding, and mutation load of two 'living fossil' tree species of Dipteronia.</title>
        <authorList>
            <person name="Feng Y."/>
            <person name="Comes H.P."/>
            <person name="Chen J."/>
            <person name="Zhu S."/>
            <person name="Lu R."/>
            <person name="Zhang X."/>
            <person name="Li P."/>
            <person name="Qiu J."/>
            <person name="Olsen K.M."/>
            <person name="Qiu Y."/>
        </authorList>
    </citation>
    <scope>NUCLEOTIDE SEQUENCE</scope>
    <source>
        <strain evidence="1">KIB01</strain>
    </source>
</reference>